<feature type="region of interest" description="Disordered" evidence="1">
    <location>
        <begin position="659"/>
        <end position="683"/>
    </location>
</feature>
<evidence type="ECO:0000313" key="5">
    <source>
        <dbReference type="Proteomes" id="UP001500730"/>
    </source>
</evidence>
<proteinExistence type="predicted"/>
<dbReference type="RefSeq" id="WP_344257226.1">
    <property type="nucleotide sequence ID" value="NZ_BAAARE010000030.1"/>
</dbReference>
<dbReference type="EMBL" id="BAAARE010000030">
    <property type="protein sequence ID" value="GAA2500664.1"/>
    <property type="molecule type" value="Genomic_DNA"/>
</dbReference>
<keyword evidence="5" id="KW-1185">Reference proteome</keyword>
<name>A0ABN3MF11_9MICO</name>
<feature type="transmembrane region" description="Helical" evidence="2">
    <location>
        <begin position="168"/>
        <end position="188"/>
    </location>
</feature>
<keyword evidence="2" id="KW-0812">Transmembrane</keyword>
<protein>
    <recommendedName>
        <fullName evidence="6">TrbL/VirB6 plasmid conjugal transfer protein</fullName>
    </recommendedName>
</protein>
<evidence type="ECO:0000313" key="4">
    <source>
        <dbReference type="EMBL" id="GAA2500664.1"/>
    </source>
</evidence>
<gene>
    <name evidence="4" type="ORF">GCM10009858_43720</name>
</gene>
<reference evidence="4 5" key="1">
    <citation type="journal article" date="2019" name="Int. J. Syst. Evol. Microbiol.">
        <title>The Global Catalogue of Microorganisms (GCM) 10K type strain sequencing project: providing services to taxonomists for standard genome sequencing and annotation.</title>
        <authorList>
            <consortium name="The Broad Institute Genomics Platform"/>
            <consortium name="The Broad Institute Genome Sequencing Center for Infectious Disease"/>
            <person name="Wu L."/>
            <person name="Ma J."/>
        </authorList>
    </citation>
    <scope>NUCLEOTIDE SEQUENCE [LARGE SCALE GENOMIC DNA]</scope>
    <source>
        <strain evidence="4 5">JCM 16259</strain>
    </source>
</reference>
<feature type="chain" id="PRO_5046608675" description="TrbL/VirB6 plasmid conjugal transfer protein" evidence="3">
    <location>
        <begin position="30"/>
        <end position="683"/>
    </location>
</feature>
<evidence type="ECO:0008006" key="6">
    <source>
        <dbReference type="Google" id="ProtNLM"/>
    </source>
</evidence>
<keyword evidence="2" id="KW-0472">Membrane</keyword>
<accession>A0ABN3MF11</accession>
<feature type="transmembrane region" description="Helical" evidence="2">
    <location>
        <begin position="348"/>
        <end position="372"/>
    </location>
</feature>
<evidence type="ECO:0000256" key="3">
    <source>
        <dbReference type="SAM" id="SignalP"/>
    </source>
</evidence>
<feature type="region of interest" description="Disordered" evidence="1">
    <location>
        <begin position="497"/>
        <end position="527"/>
    </location>
</feature>
<feature type="transmembrane region" description="Helical" evidence="2">
    <location>
        <begin position="409"/>
        <end position="430"/>
    </location>
</feature>
<keyword evidence="2" id="KW-1133">Transmembrane helix</keyword>
<organism evidence="4 5">
    <name type="scientific">Terrabacter carboxydivorans</name>
    <dbReference type="NCBI Taxonomy" id="619730"/>
    <lineage>
        <taxon>Bacteria</taxon>
        <taxon>Bacillati</taxon>
        <taxon>Actinomycetota</taxon>
        <taxon>Actinomycetes</taxon>
        <taxon>Micrococcales</taxon>
        <taxon>Intrasporangiaceae</taxon>
        <taxon>Terrabacter</taxon>
    </lineage>
</organism>
<evidence type="ECO:0000256" key="1">
    <source>
        <dbReference type="SAM" id="MobiDB-lite"/>
    </source>
</evidence>
<evidence type="ECO:0000256" key="2">
    <source>
        <dbReference type="SAM" id="Phobius"/>
    </source>
</evidence>
<keyword evidence="3" id="KW-0732">Signal</keyword>
<feature type="transmembrane region" description="Helical" evidence="2">
    <location>
        <begin position="436"/>
        <end position="467"/>
    </location>
</feature>
<dbReference type="Proteomes" id="UP001500730">
    <property type="component" value="Unassembled WGS sequence"/>
</dbReference>
<sequence>MSAIHLRRLMVALVLAAAGTLTLTAPASAHPTLSEMVPVALPAAPWDCKSAPTASLPDTGLPGFFDPAPDPIPAKGDPWAPHRTTTLYDQYGYAGLGWSTYDTGCVGGLGEMDATIDTFIGNTLMGGGVWISSATNGIHNRVAHPEQYMKPLDNVVGTVTTRLHDAIWSPWGMVSFLGVAALLLFYSISGRLSAVMSGAVWALFVLVVLSGVSQYPTRVASFFDQAVTGSVATVNQSAAGLAGPSAGDPTRAQGALIVDDILYQSWLRGEFGDPASPAAKKWGQLLFRESTFSRAELAAARSTPDGVQKMTEQKANDWVATTQEIQDQDPLAYAAVQGKAKGRAGAGFMALVGVTFTAVFRLIADIFVFAGLVMLRLLVMFFPAAAVFGVIAPMASIVRRIGNIAGASVVNVIAFGVGSAIHSVAIAAIITQANNAGMGILSLILCLVVSLAAFTLLMPLLSLTNILGHTSQRSMLRTVGRTTLGYFVGRKAVDDGTEDAAKKTGTAAPEGEERQSPNGPRDVGPARYVRRVNLPPESIGRRFDTLTTAQPEIPDTERHVGGRVVGAGHALPSSVPTSGQRVPDVGATFAATAAVSRVSSPETGGIDTPALHEPKRPLPGRGIEGHLVDEVPSGVKVLTPIARTHDSHAEVTGQGLRMRMFDADTKSMVTVEPSDSERGRRHE</sequence>
<comment type="caution">
    <text evidence="4">The sequence shown here is derived from an EMBL/GenBank/DDBJ whole genome shotgun (WGS) entry which is preliminary data.</text>
</comment>
<feature type="signal peptide" evidence="3">
    <location>
        <begin position="1"/>
        <end position="29"/>
    </location>
</feature>
<feature type="transmembrane region" description="Helical" evidence="2">
    <location>
        <begin position="378"/>
        <end position="397"/>
    </location>
</feature>